<dbReference type="AlphaFoldDB" id="S0G2Z2"/>
<keyword evidence="1" id="KW-0472">Membrane</keyword>
<accession>S0G2Z2</accession>
<gene>
    <name evidence="2" type="ORF">Dpo_1c03850</name>
</gene>
<name>S0G2Z2_9BACT</name>
<feature type="transmembrane region" description="Helical" evidence="1">
    <location>
        <begin position="12"/>
        <end position="39"/>
    </location>
</feature>
<evidence type="ECO:0000313" key="2">
    <source>
        <dbReference type="EMBL" id="EMS81245.1"/>
    </source>
</evidence>
<evidence type="ECO:0000313" key="3">
    <source>
        <dbReference type="Proteomes" id="UP000014216"/>
    </source>
</evidence>
<dbReference type="RefSeq" id="WP_006963926.1">
    <property type="nucleotide sequence ID" value="NZ_APJX01000001.1"/>
</dbReference>
<dbReference type="OrthoDB" id="5405940at2"/>
<evidence type="ECO:0000256" key="1">
    <source>
        <dbReference type="SAM" id="Phobius"/>
    </source>
</evidence>
<reference evidence="2 3" key="1">
    <citation type="journal article" date="2013" name="Genome Announc.">
        <title>Draft Genome Sequence of Desulfotignum phosphitoxidans DSM 13687 Strain FiPS-3.</title>
        <authorList>
            <person name="Poehlein A."/>
            <person name="Daniel R."/>
            <person name="Simeonova D.D."/>
        </authorList>
    </citation>
    <scope>NUCLEOTIDE SEQUENCE [LARGE SCALE GENOMIC DNA]</scope>
    <source>
        <strain evidence="2 3">DSM 13687</strain>
    </source>
</reference>
<proteinExistence type="predicted"/>
<feature type="transmembrane region" description="Helical" evidence="1">
    <location>
        <begin position="45"/>
        <end position="65"/>
    </location>
</feature>
<sequence length="166" mass="19049">MKLNKSDKEGVFKNIFIAYFILLFHVVLLAGIAVFVVLIKGFFEYLPWIMAGAGLLVALCVWLVIRQMRKKSAQIQDILSNEQLKHRNVEISFMGGLASFKVKSNGEDTRRLLTYPEPDDLPPETRLIETDTDKAERKMNQLNALYEKDLITKEEFDQARQSIIQG</sequence>
<evidence type="ECO:0008006" key="4">
    <source>
        <dbReference type="Google" id="ProtNLM"/>
    </source>
</evidence>
<keyword evidence="1" id="KW-1133">Transmembrane helix</keyword>
<dbReference type="Proteomes" id="UP000014216">
    <property type="component" value="Unassembled WGS sequence"/>
</dbReference>
<comment type="caution">
    <text evidence="2">The sequence shown here is derived from an EMBL/GenBank/DDBJ whole genome shotgun (WGS) entry which is preliminary data.</text>
</comment>
<keyword evidence="3" id="KW-1185">Reference proteome</keyword>
<keyword evidence="1" id="KW-0812">Transmembrane</keyword>
<organism evidence="2 3">
    <name type="scientific">Desulfotignum phosphitoxidans DSM 13687</name>
    <dbReference type="NCBI Taxonomy" id="1286635"/>
    <lineage>
        <taxon>Bacteria</taxon>
        <taxon>Pseudomonadati</taxon>
        <taxon>Thermodesulfobacteriota</taxon>
        <taxon>Desulfobacteria</taxon>
        <taxon>Desulfobacterales</taxon>
        <taxon>Desulfobacteraceae</taxon>
        <taxon>Desulfotignum</taxon>
    </lineage>
</organism>
<protein>
    <recommendedName>
        <fullName evidence="4">SHOCT domain-containing protein</fullName>
    </recommendedName>
</protein>
<dbReference type="EMBL" id="APJX01000001">
    <property type="protein sequence ID" value="EMS81245.1"/>
    <property type="molecule type" value="Genomic_DNA"/>
</dbReference>